<keyword evidence="2" id="KW-1185">Reference proteome</keyword>
<gene>
    <name evidence="1" type="ORF">FHT02_000465</name>
</gene>
<dbReference type="RefSeq" id="WP_184083805.1">
    <property type="nucleotide sequence ID" value="NZ_JACIJF010000001.1"/>
</dbReference>
<dbReference type="Proteomes" id="UP000527143">
    <property type="component" value="Unassembled WGS sequence"/>
</dbReference>
<evidence type="ECO:0000313" key="2">
    <source>
        <dbReference type="Proteomes" id="UP000527143"/>
    </source>
</evidence>
<accession>A0A840YB46</accession>
<dbReference type="Pfam" id="PF20333">
    <property type="entry name" value="DUF6628"/>
    <property type="match status" value="1"/>
</dbReference>
<protein>
    <submittedName>
        <fullName evidence="1">Uncharacterized protein</fullName>
    </submittedName>
</protein>
<reference evidence="1 2" key="1">
    <citation type="submission" date="2020-08" db="EMBL/GenBank/DDBJ databases">
        <title>Genomic Encyclopedia of Type Strains, Phase IV (KMG-IV): sequencing the most valuable type-strain genomes for metagenomic binning, comparative biology and taxonomic classification.</title>
        <authorList>
            <person name="Goeker M."/>
        </authorList>
    </citation>
    <scope>NUCLEOTIDE SEQUENCE [LARGE SCALE GENOMIC DNA]</scope>
    <source>
        <strain evidence="1 2">DSM 26736</strain>
    </source>
</reference>
<dbReference type="EMBL" id="JACIJF010000001">
    <property type="protein sequence ID" value="MBB5709259.1"/>
    <property type="molecule type" value="Genomic_DNA"/>
</dbReference>
<name>A0A840YB46_9SPHN</name>
<dbReference type="AlphaFoldDB" id="A0A840YB46"/>
<sequence>MSAANILAATLPALQPEDAGARLLLFGVRQMGTNGIHDASVAHAFVTAFGLTFQRPLVLLRALMAEISAAASGPIQIAPWCCPRMTGSEAVLLDILGRVRHNPQGAHTLLADLLGTRDAYGVLSTAHALSEAFADMALPL</sequence>
<evidence type="ECO:0000313" key="1">
    <source>
        <dbReference type="EMBL" id="MBB5709259.1"/>
    </source>
</evidence>
<comment type="caution">
    <text evidence="1">The sequence shown here is derived from an EMBL/GenBank/DDBJ whole genome shotgun (WGS) entry which is preliminary data.</text>
</comment>
<proteinExistence type="predicted"/>
<dbReference type="InterPro" id="IPR046736">
    <property type="entry name" value="DUF6628"/>
</dbReference>
<organism evidence="1 2">
    <name type="scientific">Sphingomonas xinjiangensis</name>
    <dbReference type="NCBI Taxonomy" id="643568"/>
    <lineage>
        <taxon>Bacteria</taxon>
        <taxon>Pseudomonadati</taxon>
        <taxon>Pseudomonadota</taxon>
        <taxon>Alphaproteobacteria</taxon>
        <taxon>Sphingomonadales</taxon>
        <taxon>Sphingomonadaceae</taxon>
        <taxon>Sphingomonas</taxon>
    </lineage>
</organism>